<reference evidence="2" key="1">
    <citation type="submission" date="2020-10" db="EMBL/GenBank/DDBJ databases">
        <authorList>
            <person name="Castelo-Branco R."/>
            <person name="Eusebio N."/>
            <person name="Adriana R."/>
            <person name="Vieira A."/>
            <person name="Brugerolle De Fraissinette N."/>
            <person name="Rezende De Castro R."/>
            <person name="Schneider M.P."/>
            <person name="Vasconcelos V."/>
            <person name="Leao P.N."/>
        </authorList>
    </citation>
    <scope>NUCLEOTIDE SEQUENCE</scope>
    <source>
        <strain evidence="2">LEGE 12446</strain>
    </source>
</reference>
<dbReference type="RefSeq" id="WP_193922496.1">
    <property type="nucleotide sequence ID" value="NZ_JADEXS020000001.1"/>
</dbReference>
<sequence length="318" mass="35595">MNPSITQGARAITKSQVIDRINDIAWQAHQGSVAAIIQLLNEKLAKSGVRTRAIFSDGVLQILCEAPKVEQLEQSPLVEQIQQILESIAPRNIRRVNINSRIVREQQLLWLKEISSDRENQLLWSQEITLIQPNAIKQLINDLTEAQAELGKPSFPRTPVSRSLVLLNKEKHKNKRKTNILATAGLCSLLLLGWFVYAKLGNKIKNLIQPETSKSLTTESTKESKIQTPLITPNNTVSESSDDPFGTAVRIANQASASGKVVTTSTQWLEIAARWQRASDLMSTVPKNHSRYQEAKIRTQLYKKYSEAAQKEALKSKS</sequence>
<keyword evidence="3" id="KW-1185">Reference proteome</keyword>
<evidence type="ECO:0000313" key="3">
    <source>
        <dbReference type="Proteomes" id="UP000622533"/>
    </source>
</evidence>
<evidence type="ECO:0000313" key="2">
    <source>
        <dbReference type="EMBL" id="MBE9026659.1"/>
    </source>
</evidence>
<keyword evidence="1" id="KW-0812">Transmembrane</keyword>
<dbReference type="Proteomes" id="UP000622533">
    <property type="component" value="Unassembled WGS sequence"/>
</dbReference>
<dbReference type="AlphaFoldDB" id="A0A8J7A4K2"/>
<dbReference type="EMBL" id="JADEXS010000656">
    <property type="protein sequence ID" value="MBE9026659.1"/>
    <property type="molecule type" value="Genomic_DNA"/>
</dbReference>
<evidence type="ECO:0000256" key="1">
    <source>
        <dbReference type="SAM" id="Phobius"/>
    </source>
</evidence>
<accession>A0A8J7A4K2</accession>
<proteinExistence type="predicted"/>
<protein>
    <submittedName>
        <fullName evidence="2">Uncharacterized protein</fullName>
    </submittedName>
</protein>
<keyword evidence="1" id="KW-1133">Transmembrane helix</keyword>
<keyword evidence="1" id="KW-0472">Membrane</keyword>
<comment type="caution">
    <text evidence="2">The sequence shown here is derived from an EMBL/GenBank/DDBJ whole genome shotgun (WGS) entry which is preliminary data.</text>
</comment>
<gene>
    <name evidence="2" type="ORF">IQ276_30840</name>
</gene>
<feature type="transmembrane region" description="Helical" evidence="1">
    <location>
        <begin position="179"/>
        <end position="197"/>
    </location>
</feature>
<name>A0A8J7A4K2_DESMC</name>
<organism evidence="2 3">
    <name type="scientific">Desmonostoc muscorum LEGE 12446</name>
    <dbReference type="NCBI Taxonomy" id="1828758"/>
    <lineage>
        <taxon>Bacteria</taxon>
        <taxon>Bacillati</taxon>
        <taxon>Cyanobacteriota</taxon>
        <taxon>Cyanophyceae</taxon>
        <taxon>Nostocales</taxon>
        <taxon>Nostocaceae</taxon>
        <taxon>Desmonostoc</taxon>
    </lineage>
</organism>